<evidence type="ECO:0000256" key="1">
    <source>
        <dbReference type="ARBA" id="ARBA00022614"/>
    </source>
</evidence>
<dbReference type="Gene3D" id="3.80.10.10">
    <property type="entry name" value="Ribonuclease Inhibitor"/>
    <property type="match status" value="1"/>
</dbReference>
<dbReference type="GO" id="GO:0005737">
    <property type="term" value="C:cytoplasm"/>
    <property type="evidence" value="ECO:0007669"/>
    <property type="project" value="TreeGrafter"/>
</dbReference>
<reference evidence="4" key="1">
    <citation type="submission" date="2021-10" db="EMBL/GenBank/DDBJ databases">
        <authorList>
            <person name="Hussein R."/>
            <person name="Harrison J."/>
            <person name="Studholme D.J."/>
            <person name="Vicente J."/>
            <person name="Grant M."/>
        </authorList>
    </citation>
    <scope>NUCLEOTIDE SEQUENCE</scope>
    <source>
        <strain evidence="4">NCPPB 2970</strain>
    </source>
</reference>
<dbReference type="RefSeq" id="WP_228425380.1">
    <property type="nucleotide sequence ID" value="NZ_JAJFNJ020000003.1"/>
</dbReference>
<gene>
    <name evidence="4" type="primary">xopAE</name>
    <name evidence="4" type="ORF">LLE72_004865</name>
</gene>
<comment type="caution">
    <text evidence="4">The sequence shown here is derived from an EMBL/GenBank/DDBJ whole genome shotgun (WGS) entry which is preliminary data.</text>
</comment>
<sequence>MINTGLESLPDSLGQLRQLRHLQLAATPGLKRLPTSLTSLPNLKDLQLTAIPLEELPNDLGRVQSLRSLTLTGGRYQRLPTSLVQLKRLTQLSVSHSSHLRELPENIGDLQGLASLDVESNSKLEQLPGSLTRLHRLQQLNLSSNRRLAQLPEDMGQMSGLTRLSLKNCAGLRHLPDSVGDLSQLQLLDLHGTGLHALPHSLSRLPDTCEIRVPDHLRGQLEQIRNAHAAQHGIQPPARSVRPTAMPAPEQARSSWNRGPEFTRALRSIDADLGTRFGRWMQGLTQDAMIFGRSLTAADIRLLDQVVAEAITSPEFRSSFDEFLSEHTIKTLDMDGMTQVGGGGPAVRGNVKTAFSEMLKYKLMHTQDHAVALSLLQEAIQNPDLGLSRNSMLHSRNELTGVPQMWPPLGAYISMHDVEGKGAQEAATTWATAQFKEAEEGVIGEAEALRESEQAKANANTFIDQRARVLLNEWRIR</sequence>
<evidence type="ECO:0000256" key="2">
    <source>
        <dbReference type="ARBA" id="ARBA00022737"/>
    </source>
</evidence>
<dbReference type="PANTHER" id="PTHR48051">
    <property type="match status" value="1"/>
</dbReference>
<protein>
    <submittedName>
        <fullName evidence="4">Type III secretion system effector XopAE</fullName>
    </submittedName>
</protein>
<feature type="region of interest" description="Disordered" evidence="3">
    <location>
        <begin position="230"/>
        <end position="256"/>
    </location>
</feature>
<dbReference type="InterPro" id="IPR003591">
    <property type="entry name" value="Leu-rich_rpt_typical-subtyp"/>
</dbReference>
<proteinExistence type="predicted"/>
<dbReference type="EMBL" id="JAJFNJ020000003">
    <property type="protein sequence ID" value="MEC3887104.1"/>
    <property type="molecule type" value="Genomic_DNA"/>
</dbReference>
<organism evidence="4 5">
    <name type="scientific">Xanthomonas campestris pv. papavericola</name>
    <dbReference type="NCBI Taxonomy" id="487881"/>
    <lineage>
        <taxon>Bacteria</taxon>
        <taxon>Pseudomonadati</taxon>
        <taxon>Pseudomonadota</taxon>
        <taxon>Gammaproteobacteria</taxon>
        <taxon>Lysobacterales</taxon>
        <taxon>Lysobacteraceae</taxon>
        <taxon>Xanthomonas</taxon>
    </lineage>
</organism>
<dbReference type="Proteomes" id="UP001297361">
    <property type="component" value="Unassembled WGS sequence"/>
</dbReference>
<dbReference type="InterPro" id="IPR032675">
    <property type="entry name" value="LRR_dom_sf"/>
</dbReference>
<accession>A0AAJ3CCK1</accession>
<dbReference type="PANTHER" id="PTHR48051:SF1">
    <property type="entry name" value="RAS SUPPRESSOR PROTEIN 1"/>
    <property type="match status" value="1"/>
</dbReference>
<dbReference type="AlphaFoldDB" id="A0AAJ3CCK1"/>
<dbReference type="SUPFAM" id="SSF52058">
    <property type="entry name" value="L domain-like"/>
    <property type="match status" value="1"/>
</dbReference>
<dbReference type="InterPro" id="IPR050216">
    <property type="entry name" value="LRR_domain-containing"/>
</dbReference>
<dbReference type="SMART" id="SM00369">
    <property type="entry name" value="LRR_TYP"/>
    <property type="match status" value="4"/>
</dbReference>
<reference evidence="4" key="2">
    <citation type="submission" date="2024-01" db="EMBL/GenBank/DDBJ databases">
        <title>Long-read genome sequencing of X. campestris pv. papavericola.</title>
        <authorList>
            <person name="Hussain R.M.F."/>
            <person name="Greer S."/>
            <person name="Harrison J."/>
            <person name="Grant M."/>
            <person name="Vicente J."/>
            <person name="Studholme D.J."/>
        </authorList>
    </citation>
    <scope>NUCLEOTIDE SEQUENCE</scope>
    <source>
        <strain evidence="4">NCPPB 2970</strain>
    </source>
</reference>
<dbReference type="NCBIfam" id="NF041400">
    <property type="entry name" value="XopAE"/>
    <property type="match status" value="1"/>
</dbReference>
<evidence type="ECO:0000256" key="3">
    <source>
        <dbReference type="SAM" id="MobiDB-lite"/>
    </source>
</evidence>
<evidence type="ECO:0000313" key="5">
    <source>
        <dbReference type="Proteomes" id="UP001297361"/>
    </source>
</evidence>
<evidence type="ECO:0000313" key="4">
    <source>
        <dbReference type="EMBL" id="MEC3887104.1"/>
    </source>
</evidence>
<keyword evidence="2" id="KW-0677">Repeat</keyword>
<name>A0AAJ3CCK1_XANCA</name>
<keyword evidence="1" id="KW-0433">Leucine-rich repeat</keyword>